<reference evidence="2" key="1">
    <citation type="submission" date="2018-04" db="EMBL/GenBank/DDBJ databases">
        <title>Whole genome sequencing of Hypsizygus marmoreus.</title>
        <authorList>
            <person name="Choi I.-G."/>
            <person name="Min B."/>
            <person name="Kim J.-G."/>
            <person name="Kim S."/>
            <person name="Oh Y.-L."/>
            <person name="Kong W.-S."/>
            <person name="Park H."/>
            <person name="Jeong J."/>
            <person name="Song E.-S."/>
        </authorList>
    </citation>
    <scope>NUCLEOTIDE SEQUENCE [LARGE SCALE GENOMIC DNA]</scope>
    <source>
        <strain evidence="2">51987-8</strain>
    </source>
</reference>
<dbReference type="InterPro" id="IPR037316">
    <property type="entry name" value="Yen1_H3TH"/>
</dbReference>
<dbReference type="SUPFAM" id="SSF88723">
    <property type="entry name" value="PIN domain-like"/>
    <property type="match status" value="1"/>
</dbReference>
<keyword evidence="2" id="KW-0255">Endonuclease</keyword>
<dbReference type="GO" id="GO:0006281">
    <property type="term" value="P:DNA repair"/>
    <property type="evidence" value="ECO:0007669"/>
    <property type="project" value="UniProtKB-ARBA"/>
</dbReference>
<dbReference type="GO" id="GO:0008821">
    <property type="term" value="F:crossover junction DNA endonuclease activity"/>
    <property type="evidence" value="ECO:0007669"/>
    <property type="project" value="InterPro"/>
</dbReference>
<dbReference type="InterPro" id="IPR029060">
    <property type="entry name" value="PIN-like_dom_sf"/>
</dbReference>
<dbReference type="InParanoid" id="A0A369JJ13"/>
<dbReference type="Gene3D" id="3.40.50.1010">
    <property type="entry name" value="5'-nuclease"/>
    <property type="match status" value="2"/>
</dbReference>
<dbReference type="Gene3D" id="1.10.150.20">
    <property type="entry name" value="5' to 3' exonuclease, C-terminal subdomain"/>
    <property type="match status" value="1"/>
</dbReference>
<dbReference type="STRING" id="39966.A0A369JJ13"/>
<feature type="domain" description="XPG-I" evidence="1">
    <location>
        <begin position="88"/>
        <end position="155"/>
    </location>
</feature>
<comment type="caution">
    <text evidence="2">The sequence shown here is derived from an EMBL/GenBank/DDBJ whole genome shotgun (WGS) entry which is preliminary data.</text>
</comment>
<organism evidence="2 3">
    <name type="scientific">Hypsizygus marmoreus</name>
    <name type="common">White beech mushroom</name>
    <name type="synonym">Agaricus marmoreus</name>
    <dbReference type="NCBI Taxonomy" id="39966"/>
    <lineage>
        <taxon>Eukaryota</taxon>
        <taxon>Fungi</taxon>
        <taxon>Dikarya</taxon>
        <taxon>Basidiomycota</taxon>
        <taxon>Agaricomycotina</taxon>
        <taxon>Agaricomycetes</taxon>
        <taxon>Agaricomycetidae</taxon>
        <taxon>Agaricales</taxon>
        <taxon>Tricholomatineae</taxon>
        <taxon>Lyophyllaceae</taxon>
        <taxon>Hypsizygus</taxon>
    </lineage>
</organism>
<dbReference type="OrthoDB" id="3005703at2759"/>
<dbReference type="InterPro" id="IPR006086">
    <property type="entry name" value="XPG-I_dom"/>
</dbReference>
<dbReference type="CDD" id="cd09870">
    <property type="entry name" value="PIN_YEN1"/>
    <property type="match status" value="1"/>
</dbReference>
<dbReference type="EMBL" id="LUEZ02000087">
    <property type="protein sequence ID" value="RDB18806.1"/>
    <property type="molecule type" value="Genomic_DNA"/>
</dbReference>
<sequence length="470" mass="51764">MEQSLLHLATNEGYLRNRAKRCLMLGVDMSIWIDNCQAAFQGATLHTHAGENPELRAFFFKLCRYLKLPVVLVFVLDGPEHPSIKRGQAAPGEAEAELAKLNSLGLIDAILTDDSDALVFGGELSYDFDRVILYNADAIKYSDGVKLSRGGLLLFALLVGGDYDDGIEGCGATTARALAQCGFGDDLLEAAMSRSPPKLQEFLSGWREKLRSELRFNSCGLLRCRNPGIAEKITDEFPDLTIMNNYLAPLTSWSPSQPGHQVPSAAGWRAREPSIQRITAFCLQRFGWDRDAEIVKRFRTNLWEGVAFRMLCSPLVRYDGTRHFLTTPTTNTHVLSQADSKKVASRLTPSHRLTISTKNFQDLMGEPWANLLLDTDTISLHVPTCILQTTAPSILQSQIKPKRQSKGKHQAAMTSGMHVKNTPVAQVSTTTQVIEIIDDLDFPVASGNGPVSSEIIELTDSDEGSVIDLT</sequence>
<keyword evidence="2" id="KW-0378">Hydrolase</keyword>
<dbReference type="PRINTS" id="PR00853">
    <property type="entry name" value="XPGRADSUPER"/>
</dbReference>
<evidence type="ECO:0000313" key="3">
    <source>
        <dbReference type="Proteomes" id="UP000076154"/>
    </source>
</evidence>
<dbReference type="Proteomes" id="UP000076154">
    <property type="component" value="Unassembled WGS sequence"/>
</dbReference>
<dbReference type="CDD" id="cd09906">
    <property type="entry name" value="H3TH_YEN1"/>
    <property type="match status" value="1"/>
</dbReference>
<evidence type="ECO:0000313" key="2">
    <source>
        <dbReference type="EMBL" id="RDB18806.1"/>
    </source>
</evidence>
<dbReference type="InterPro" id="IPR036279">
    <property type="entry name" value="5-3_exonuclease_C_sf"/>
</dbReference>
<keyword evidence="2" id="KW-0540">Nuclease</keyword>
<gene>
    <name evidence="2" type="primary">Gen1_3</name>
    <name evidence="2" type="ORF">Hypma_014490</name>
</gene>
<evidence type="ECO:0000259" key="1">
    <source>
        <dbReference type="SMART" id="SM00484"/>
    </source>
</evidence>
<dbReference type="PANTHER" id="PTHR11081">
    <property type="entry name" value="FLAP ENDONUCLEASE FAMILY MEMBER"/>
    <property type="match status" value="1"/>
</dbReference>
<name>A0A369JJ13_HYPMA</name>
<dbReference type="PANTHER" id="PTHR11081:SF75">
    <property type="entry name" value="ENDONUCLEASE, PUTATIVE (AFU_ORTHOLOGUE AFUA_3G13260)-RELATED"/>
    <property type="match status" value="1"/>
</dbReference>
<keyword evidence="3" id="KW-1185">Reference proteome</keyword>
<dbReference type="InterPro" id="IPR006084">
    <property type="entry name" value="XPG/Rad2"/>
</dbReference>
<accession>A0A369JJ13</accession>
<proteinExistence type="predicted"/>
<dbReference type="GO" id="GO:0017108">
    <property type="term" value="F:5'-flap endonuclease activity"/>
    <property type="evidence" value="ECO:0007669"/>
    <property type="project" value="TreeGrafter"/>
</dbReference>
<protein>
    <submittedName>
        <fullName evidence="2">Flap endonuclease GEN 1</fullName>
    </submittedName>
</protein>
<dbReference type="Pfam" id="PF00867">
    <property type="entry name" value="XPG_I"/>
    <property type="match status" value="1"/>
</dbReference>
<dbReference type="AlphaFoldDB" id="A0A369JJ13"/>
<dbReference type="SMART" id="SM00484">
    <property type="entry name" value="XPGI"/>
    <property type="match status" value="1"/>
</dbReference>
<dbReference type="SUPFAM" id="SSF47807">
    <property type="entry name" value="5' to 3' exonuclease, C-terminal subdomain"/>
    <property type="match status" value="1"/>
</dbReference>